<keyword evidence="12" id="KW-1185">Reference proteome</keyword>
<feature type="transmembrane region" description="Helical" evidence="9">
    <location>
        <begin position="134"/>
        <end position="154"/>
    </location>
</feature>
<accession>A0A3E0AHU9</accession>
<evidence type="ECO:0000256" key="6">
    <source>
        <dbReference type="ARBA" id="ARBA00022801"/>
    </source>
</evidence>
<dbReference type="Proteomes" id="UP000256388">
    <property type="component" value="Unassembled WGS sequence"/>
</dbReference>
<dbReference type="EC" id="3.4.23.36" evidence="9"/>
<dbReference type="Pfam" id="PF01252">
    <property type="entry name" value="Peptidase_A8"/>
    <property type="match status" value="1"/>
</dbReference>
<evidence type="ECO:0000313" key="11">
    <source>
        <dbReference type="EMBL" id="REG11252.1"/>
    </source>
</evidence>
<feature type="active site" evidence="9">
    <location>
        <position position="138"/>
    </location>
</feature>
<dbReference type="GO" id="GO:0006508">
    <property type="term" value="P:proteolysis"/>
    <property type="evidence" value="ECO:0007669"/>
    <property type="project" value="UniProtKB-KW"/>
</dbReference>
<keyword evidence="6 9" id="KW-0378">Hydrolase</keyword>
<dbReference type="OrthoDB" id="9810259at2"/>
<comment type="catalytic activity">
    <reaction evidence="9">
        <text>Release of signal peptides from bacterial membrane prolipoproteins. Hydrolyzes -Xaa-Yaa-Zaa-|-(S,diacylglyceryl)Cys-, in which Xaa is hydrophobic (preferably Leu), and Yaa (Ala or Ser) and Zaa (Gly or Ala) have small, neutral side chains.</text>
        <dbReference type="EC" id="3.4.23.36"/>
    </reaction>
</comment>
<feature type="active site" evidence="9">
    <location>
        <position position="124"/>
    </location>
</feature>
<dbReference type="UniPathway" id="UPA00665"/>
<dbReference type="GO" id="GO:0004190">
    <property type="term" value="F:aspartic-type endopeptidase activity"/>
    <property type="evidence" value="ECO:0007669"/>
    <property type="project" value="UniProtKB-UniRule"/>
</dbReference>
<feature type="transmembrane region" description="Helical" evidence="9">
    <location>
        <begin position="70"/>
        <end position="89"/>
    </location>
</feature>
<protein>
    <recommendedName>
        <fullName evidence="9">Lipoprotein signal peptidase</fullName>
        <ecNumber evidence="9">3.4.23.36</ecNumber>
    </recommendedName>
    <alternativeName>
        <fullName evidence="9">Prolipoprotein signal peptidase</fullName>
    </alternativeName>
    <alternativeName>
        <fullName evidence="9">Signal peptidase II</fullName>
        <shortName evidence="9">SPase II</shortName>
    </alternativeName>
</protein>
<keyword evidence="5 9" id="KW-0064">Aspartyl protease</keyword>
<reference evidence="11 12" key="1">
    <citation type="submission" date="2018-08" db="EMBL/GenBank/DDBJ databases">
        <title>Genomic Encyclopedia of Type Strains, Phase IV (KMG-IV): sequencing the most valuable type-strain genomes for metagenomic binning, comparative biology and taxonomic classification.</title>
        <authorList>
            <person name="Goeker M."/>
        </authorList>
    </citation>
    <scope>NUCLEOTIDE SEQUENCE [LARGE SCALE GENOMIC DNA]</scope>
    <source>
        <strain evidence="11 12">DSM 23923</strain>
    </source>
</reference>
<comment type="similarity">
    <text evidence="1 9 10">Belongs to the peptidase A8 family.</text>
</comment>
<sequence length="178" mass="20287">MTLKKLIKKYWFFVLIAGTLIVLDQWTKSLVRANLDMGEIWSPWPWLSPYARIVHWYNTGVAFGMFQDHGMLFTVLNSIIAGFILIFFPRLSENDWFLKVALSMQFGGAVGNLIDRMTIGHVTDFVSIGNFAVFNVADASVTTGVAVMIIGLWIQEKKEKNQKILMDETQHLDSKPEI</sequence>
<comment type="function">
    <text evidence="9">This protein specifically catalyzes the removal of signal peptides from prolipoproteins.</text>
</comment>
<keyword evidence="7 9" id="KW-1133">Transmembrane helix</keyword>
<comment type="subcellular location">
    <subcellularLocation>
        <location evidence="9">Cell membrane</location>
        <topology evidence="9">Multi-pass membrane protein</topology>
    </subcellularLocation>
</comment>
<keyword evidence="8 9" id="KW-0472">Membrane</keyword>
<dbReference type="RefSeq" id="WP_116224388.1">
    <property type="nucleotide sequence ID" value="NZ_AP018437.1"/>
</dbReference>
<comment type="caution">
    <text evidence="9">Lacks conserved residue(s) required for the propagation of feature annotation.</text>
</comment>
<comment type="pathway">
    <text evidence="9">Protein modification; lipoprotein biosynthesis (signal peptide cleavage).</text>
</comment>
<evidence type="ECO:0000313" key="12">
    <source>
        <dbReference type="Proteomes" id="UP000256388"/>
    </source>
</evidence>
<keyword evidence="4 9" id="KW-0812">Transmembrane</keyword>
<gene>
    <name evidence="9" type="primary">lspA</name>
    <name evidence="11" type="ORF">DFR64_1130</name>
</gene>
<dbReference type="EMBL" id="QUMS01000001">
    <property type="protein sequence ID" value="REG11252.1"/>
    <property type="molecule type" value="Genomic_DNA"/>
</dbReference>
<keyword evidence="3 9" id="KW-0645">Protease</keyword>
<evidence type="ECO:0000256" key="3">
    <source>
        <dbReference type="ARBA" id="ARBA00022670"/>
    </source>
</evidence>
<evidence type="ECO:0000256" key="8">
    <source>
        <dbReference type="ARBA" id="ARBA00023136"/>
    </source>
</evidence>
<dbReference type="PANTHER" id="PTHR33695:SF1">
    <property type="entry name" value="LIPOPROTEIN SIGNAL PEPTIDASE"/>
    <property type="match status" value="1"/>
</dbReference>
<dbReference type="AlphaFoldDB" id="A0A3E0AHU9"/>
<organism evidence="11 12">
    <name type="scientific">Pelolinea submarina</name>
    <dbReference type="NCBI Taxonomy" id="913107"/>
    <lineage>
        <taxon>Bacteria</taxon>
        <taxon>Bacillati</taxon>
        <taxon>Chloroflexota</taxon>
        <taxon>Anaerolineae</taxon>
        <taxon>Anaerolineales</taxon>
        <taxon>Anaerolineaceae</taxon>
        <taxon>Pelolinea</taxon>
    </lineage>
</organism>
<dbReference type="GO" id="GO:0005886">
    <property type="term" value="C:plasma membrane"/>
    <property type="evidence" value="ECO:0007669"/>
    <property type="project" value="UniProtKB-SubCell"/>
</dbReference>
<evidence type="ECO:0000256" key="1">
    <source>
        <dbReference type="ARBA" id="ARBA00006139"/>
    </source>
</evidence>
<dbReference type="NCBIfam" id="TIGR00077">
    <property type="entry name" value="lspA"/>
    <property type="match status" value="1"/>
</dbReference>
<evidence type="ECO:0000256" key="9">
    <source>
        <dbReference type="HAMAP-Rule" id="MF_00161"/>
    </source>
</evidence>
<dbReference type="InterPro" id="IPR001872">
    <property type="entry name" value="Peptidase_A8"/>
</dbReference>
<proteinExistence type="inferred from homology"/>
<keyword evidence="2 9" id="KW-1003">Cell membrane</keyword>
<evidence type="ECO:0000256" key="7">
    <source>
        <dbReference type="ARBA" id="ARBA00022989"/>
    </source>
</evidence>
<evidence type="ECO:0000256" key="10">
    <source>
        <dbReference type="RuleBase" id="RU004181"/>
    </source>
</evidence>
<name>A0A3E0AHU9_9CHLR</name>
<evidence type="ECO:0000256" key="4">
    <source>
        <dbReference type="ARBA" id="ARBA00022692"/>
    </source>
</evidence>
<comment type="caution">
    <text evidence="11">The sequence shown here is derived from an EMBL/GenBank/DDBJ whole genome shotgun (WGS) entry which is preliminary data.</text>
</comment>
<dbReference type="PANTHER" id="PTHR33695">
    <property type="entry name" value="LIPOPROTEIN SIGNAL PEPTIDASE"/>
    <property type="match status" value="1"/>
</dbReference>
<evidence type="ECO:0000256" key="2">
    <source>
        <dbReference type="ARBA" id="ARBA00022475"/>
    </source>
</evidence>
<evidence type="ECO:0000256" key="5">
    <source>
        <dbReference type="ARBA" id="ARBA00022750"/>
    </source>
</evidence>
<dbReference type="PRINTS" id="PR00781">
    <property type="entry name" value="LIPOSIGPTASE"/>
</dbReference>
<dbReference type="HAMAP" id="MF_00161">
    <property type="entry name" value="LspA"/>
    <property type="match status" value="1"/>
</dbReference>